<gene>
    <name evidence="6" type="ORF">GSI_09655</name>
</gene>
<evidence type="ECO:0000313" key="6">
    <source>
        <dbReference type="EMBL" id="PIL28243.1"/>
    </source>
</evidence>
<keyword evidence="3" id="KW-0862">Zinc</keyword>
<dbReference type="InterPro" id="IPR004910">
    <property type="entry name" value="Yippee/Mis18/Cereblon"/>
</dbReference>
<evidence type="ECO:0000259" key="5">
    <source>
        <dbReference type="PROSITE" id="PS51792"/>
    </source>
</evidence>
<evidence type="ECO:0000256" key="3">
    <source>
        <dbReference type="ARBA" id="ARBA00022833"/>
    </source>
</evidence>
<sequence>MSKLPSPSSPPSTSQLDPLAQAGPPRAFACAQCHTRVAHTARIVSTAYRGHAGKAALFSTIRNVALDPPSILLMDSGAYTIQEFICKACSAYLGWKFVRAHDGPERWKEGCFVLELDFVSLSLASASEDGPDDAEGDARRLAHGLHRRTMSAAPDVRRSQTPKGFRSHGVQAPQRAPRPQTQVLAPRRREEGEFDGGPFWTPR</sequence>
<keyword evidence="2" id="KW-0479">Metal-binding</keyword>
<dbReference type="InterPro" id="IPR034751">
    <property type="entry name" value="Yippee"/>
</dbReference>
<feature type="domain" description="Yippee" evidence="5">
    <location>
        <begin position="26"/>
        <end position="123"/>
    </location>
</feature>
<evidence type="ECO:0000256" key="4">
    <source>
        <dbReference type="SAM" id="MobiDB-lite"/>
    </source>
</evidence>
<dbReference type="PROSITE" id="PS51792">
    <property type="entry name" value="YIPPEE"/>
    <property type="match status" value="1"/>
</dbReference>
<evidence type="ECO:0000256" key="1">
    <source>
        <dbReference type="ARBA" id="ARBA00005613"/>
    </source>
</evidence>
<dbReference type="STRING" id="1077348.A0A2G8S384"/>
<accession>A0A2G8S384</accession>
<dbReference type="PANTHER" id="PTHR13848">
    <property type="entry name" value="PROTEIN YIPPEE-LIKE CG15309-RELATED"/>
    <property type="match status" value="1"/>
</dbReference>
<protein>
    <recommendedName>
        <fullName evidence="5">Yippee domain-containing protein</fullName>
    </recommendedName>
</protein>
<dbReference type="GO" id="GO:0046872">
    <property type="term" value="F:metal ion binding"/>
    <property type="evidence" value="ECO:0007669"/>
    <property type="project" value="UniProtKB-KW"/>
</dbReference>
<evidence type="ECO:0000256" key="2">
    <source>
        <dbReference type="ARBA" id="ARBA00022723"/>
    </source>
</evidence>
<proteinExistence type="inferred from homology"/>
<comment type="caution">
    <text evidence="6">The sequence shown here is derived from an EMBL/GenBank/DDBJ whole genome shotgun (WGS) entry which is preliminary data.</text>
</comment>
<dbReference type="AlphaFoldDB" id="A0A2G8S384"/>
<evidence type="ECO:0000313" key="7">
    <source>
        <dbReference type="Proteomes" id="UP000230002"/>
    </source>
</evidence>
<organism evidence="6 7">
    <name type="scientific">Ganoderma sinense ZZ0214-1</name>
    <dbReference type="NCBI Taxonomy" id="1077348"/>
    <lineage>
        <taxon>Eukaryota</taxon>
        <taxon>Fungi</taxon>
        <taxon>Dikarya</taxon>
        <taxon>Basidiomycota</taxon>
        <taxon>Agaricomycotina</taxon>
        <taxon>Agaricomycetes</taxon>
        <taxon>Polyporales</taxon>
        <taxon>Polyporaceae</taxon>
        <taxon>Ganoderma</taxon>
    </lineage>
</organism>
<comment type="similarity">
    <text evidence="1">Belongs to the yippee family.</text>
</comment>
<reference evidence="6 7" key="1">
    <citation type="journal article" date="2015" name="Sci. Rep.">
        <title>Chromosome-level genome map provides insights into diverse defense mechanisms in the medicinal fungus Ganoderma sinense.</title>
        <authorList>
            <person name="Zhu Y."/>
            <person name="Xu J."/>
            <person name="Sun C."/>
            <person name="Zhou S."/>
            <person name="Xu H."/>
            <person name="Nelson D.R."/>
            <person name="Qian J."/>
            <person name="Song J."/>
            <person name="Luo H."/>
            <person name="Xiang L."/>
            <person name="Li Y."/>
            <person name="Xu Z."/>
            <person name="Ji A."/>
            <person name="Wang L."/>
            <person name="Lu S."/>
            <person name="Hayward A."/>
            <person name="Sun W."/>
            <person name="Li X."/>
            <person name="Schwartz D.C."/>
            <person name="Wang Y."/>
            <person name="Chen S."/>
        </authorList>
    </citation>
    <scope>NUCLEOTIDE SEQUENCE [LARGE SCALE GENOMIC DNA]</scope>
    <source>
        <strain evidence="6 7">ZZ0214-1</strain>
    </source>
</reference>
<dbReference type="Pfam" id="PF03226">
    <property type="entry name" value="Yippee-Mis18"/>
    <property type="match status" value="1"/>
</dbReference>
<dbReference type="Proteomes" id="UP000230002">
    <property type="component" value="Unassembled WGS sequence"/>
</dbReference>
<dbReference type="OrthoDB" id="6407410at2759"/>
<name>A0A2G8S384_9APHY</name>
<feature type="compositionally biased region" description="Low complexity" evidence="4">
    <location>
        <begin position="171"/>
        <end position="180"/>
    </location>
</feature>
<feature type="region of interest" description="Disordered" evidence="4">
    <location>
        <begin position="1"/>
        <end position="21"/>
    </location>
</feature>
<dbReference type="EMBL" id="AYKW01000026">
    <property type="protein sequence ID" value="PIL28243.1"/>
    <property type="molecule type" value="Genomic_DNA"/>
</dbReference>
<dbReference type="InterPro" id="IPR039058">
    <property type="entry name" value="Yippee_fam"/>
</dbReference>
<feature type="region of interest" description="Disordered" evidence="4">
    <location>
        <begin position="149"/>
        <end position="203"/>
    </location>
</feature>
<keyword evidence="7" id="KW-1185">Reference proteome</keyword>